<evidence type="ECO:0000256" key="4">
    <source>
        <dbReference type="ARBA" id="ARBA00023136"/>
    </source>
</evidence>
<protein>
    <recommendedName>
        <fullName evidence="7">Isoprenylcysteine carboxyl methyltransferase (ICMT) family protein</fullName>
    </recommendedName>
</protein>
<gene>
    <name evidence="6" type="ORF">CARN4_0400</name>
</gene>
<keyword evidence="3 5" id="KW-1133">Transmembrane helix</keyword>
<dbReference type="GO" id="GO:0012505">
    <property type="term" value="C:endomembrane system"/>
    <property type="evidence" value="ECO:0007669"/>
    <property type="project" value="UniProtKB-SubCell"/>
</dbReference>
<organism evidence="6">
    <name type="scientific">mine drainage metagenome</name>
    <dbReference type="NCBI Taxonomy" id="410659"/>
    <lineage>
        <taxon>unclassified sequences</taxon>
        <taxon>metagenomes</taxon>
        <taxon>ecological metagenomes</taxon>
    </lineage>
</organism>
<keyword evidence="4 5" id="KW-0472">Membrane</keyword>
<dbReference type="Pfam" id="PF04191">
    <property type="entry name" value="PEMT"/>
    <property type="match status" value="1"/>
</dbReference>
<evidence type="ECO:0000256" key="2">
    <source>
        <dbReference type="ARBA" id="ARBA00022692"/>
    </source>
</evidence>
<evidence type="ECO:0000256" key="3">
    <source>
        <dbReference type="ARBA" id="ARBA00022989"/>
    </source>
</evidence>
<dbReference type="EMBL" id="CABO01000013">
    <property type="protein sequence ID" value="CBI01047.1"/>
    <property type="molecule type" value="Genomic_DNA"/>
</dbReference>
<accession>E6Q1I7</accession>
<sequence length="244" mass="27013">MTHSPLWYRMRGFMMFLIIFLCFYLAYGISAANHQSTQPIAWQLAGNGGVGRFRLILAVGALFPIAAFSIRCWGAAYLRESIVWAGNASADHLIIAGPFRYLRNPLYFGNLLLMPWIALFMPPLGIPILVIAMFLFIAALSSYEGKVLHGRFGSEYDRYAARVAALYPRLPIPAAEGAPTAQWSEGLRSEVYMLVFALLAVAMAIEPSLLARPWIWGIALLGYVVQRILARPRSDGSLSNAPSE</sequence>
<reference evidence="6" key="1">
    <citation type="submission" date="2009-10" db="EMBL/GenBank/DDBJ databases">
        <title>Diversity of trophic interactions inside an arsenic-rich microbial ecosystem.</title>
        <authorList>
            <person name="Bertin P.N."/>
            <person name="Heinrich-Salmeron A."/>
            <person name="Pelletier E."/>
            <person name="Goulhen-Chollet F."/>
            <person name="Arsene-Ploetze F."/>
            <person name="Gallien S."/>
            <person name="Calteau A."/>
            <person name="Vallenet D."/>
            <person name="Casiot C."/>
            <person name="Chane-Woon-Ming B."/>
            <person name="Giloteaux L."/>
            <person name="Barakat M."/>
            <person name="Bonnefoy V."/>
            <person name="Bruneel O."/>
            <person name="Chandler M."/>
            <person name="Cleiss J."/>
            <person name="Duran R."/>
            <person name="Elbaz-Poulichet F."/>
            <person name="Fonknechten N."/>
            <person name="Lauga B."/>
            <person name="Mornico D."/>
            <person name="Ortet P."/>
            <person name="Schaeffer C."/>
            <person name="Siguier P."/>
            <person name="Alexander Thil Smith A."/>
            <person name="Van Dorsselaer A."/>
            <person name="Weissenbach J."/>
            <person name="Medigue C."/>
            <person name="Le Paslier D."/>
        </authorList>
    </citation>
    <scope>NUCLEOTIDE SEQUENCE</scope>
</reference>
<dbReference type="InterPro" id="IPR007318">
    <property type="entry name" value="Phopholipid_MeTrfase"/>
</dbReference>
<proteinExistence type="predicted"/>
<evidence type="ECO:0000313" key="6">
    <source>
        <dbReference type="EMBL" id="CBI01047.1"/>
    </source>
</evidence>
<feature type="transmembrane region" description="Helical" evidence="5">
    <location>
        <begin position="55"/>
        <end position="74"/>
    </location>
</feature>
<keyword evidence="2 5" id="KW-0812">Transmembrane</keyword>
<dbReference type="Gene3D" id="1.20.120.1630">
    <property type="match status" value="1"/>
</dbReference>
<evidence type="ECO:0000256" key="1">
    <source>
        <dbReference type="ARBA" id="ARBA00004127"/>
    </source>
</evidence>
<name>E6Q1I7_9ZZZZ</name>
<comment type="caution">
    <text evidence="6">The sequence shown here is derived from an EMBL/GenBank/DDBJ whole genome shotgun (WGS) entry which is preliminary data.</text>
</comment>
<comment type="subcellular location">
    <subcellularLocation>
        <location evidence="1">Endomembrane system</location>
        <topology evidence="1">Multi-pass membrane protein</topology>
    </subcellularLocation>
</comment>
<feature type="transmembrane region" description="Helical" evidence="5">
    <location>
        <begin position="191"/>
        <end position="208"/>
    </location>
</feature>
<evidence type="ECO:0008006" key="7">
    <source>
        <dbReference type="Google" id="ProtNLM"/>
    </source>
</evidence>
<evidence type="ECO:0000256" key="5">
    <source>
        <dbReference type="SAM" id="Phobius"/>
    </source>
</evidence>
<dbReference type="AlphaFoldDB" id="E6Q1I7"/>
<feature type="transmembrane region" description="Helical" evidence="5">
    <location>
        <begin position="113"/>
        <end position="141"/>
    </location>
</feature>